<dbReference type="EMBL" id="KN847333">
    <property type="protein sequence ID" value="KIW46422.1"/>
    <property type="molecule type" value="Genomic_DNA"/>
</dbReference>
<keyword evidence="3 7" id="KW-0812">Transmembrane</keyword>
<feature type="transmembrane region" description="Helical" evidence="7">
    <location>
        <begin position="479"/>
        <end position="502"/>
    </location>
</feature>
<dbReference type="InterPro" id="IPR010573">
    <property type="entry name" value="MFS_Str1/Tri12-like"/>
</dbReference>
<dbReference type="GO" id="GO:0005886">
    <property type="term" value="C:plasma membrane"/>
    <property type="evidence" value="ECO:0007669"/>
    <property type="project" value="TreeGrafter"/>
</dbReference>
<dbReference type="GO" id="GO:0022857">
    <property type="term" value="F:transmembrane transporter activity"/>
    <property type="evidence" value="ECO:0007669"/>
    <property type="project" value="InterPro"/>
</dbReference>
<evidence type="ECO:0000256" key="5">
    <source>
        <dbReference type="ARBA" id="ARBA00023136"/>
    </source>
</evidence>
<keyword evidence="2" id="KW-0813">Transport</keyword>
<keyword evidence="9" id="KW-1185">Reference proteome</keyword>
<dbReference type="AlphaFoldDB" id="A0A0D2C9D0"/>
<feature type="transmembrane region" description="Helical" evidence="7">
    <location>
        <begin position="441"/>
        <end position="467"/>
    </location>
</feature>
<feature type="transmembrane region" description="Helical" evidence="7">
    <location>
        <begin position="107"/>
        <end position="126"/>
    </location>
</feature>
<dbReference type="PANTHER" id="PTHR23501">
    <property type="entry name" value="MAJOR FACILITATOR SUPERFAMILY"/>
    <property type="match status" value="1"/>
</dbReference>
<organism evidence="8 9">
    <name type="scientific">Exophiala oligosperma</name>
    <dbReference type="NCBI Taxonomy" id="215243"/>
    <lineage>
        <taxon>Eukaryota</taxon>
        <taxon>Fungi</taxon>
        <taxon>Dikarya</taxon>
        <taxon>Ascomycota</taxon>
        <taxon>Pezizomycotina</taxon>
        <taxon>Eurotiomycetes</taxon>
        <taxon>Chaetothyriomycetidae</taxon>
        <taxon>Chaetothyriales</taxon>
        <taxon>Herpotrichiellaceae</taxon>
        <taxon>Exophiala</taxon>
    </lineage>
</organism>
<evidence type="ECO:0000313" key="9">
    <source>
        <dbReference type="Proteomes" id="UP000053342"/>
    </source>
</evidence>
<reference evidence="8 9" key="1">
    <citation type="submission" date="2015-01" db="EMBL/GenBank/DDBJ databases">
        <title>The Genome Sequence of Exophiala oligosperma CBS72588.</title>
        <authorList>
            <consortium name="The Broad Institute Genomics Platform"/>
            <person name="Cuomo C."/>
            <person name="de Hoog S."/>
            <person name="Gorbushina A."/>
            <person name="Stielow B."/>
            <person name="Teixiera M."/>
            <person name="Abouelleil A."/>
            <person name="Chapman S.B."/>
            <person name="Priest M."/>
            <person name="Young S.K."/>
            <person name="Wortman J."/>
            <person name="Nusbaum C."/>
            <person name="Birren B."/>
        </authorList>
    </citation>
    <scope>NUCLEOTIDE SEQUENCE [LARGE SCALE GENOMIC DNA]</scope>
    <source>
        <strain evidence="8 9">CBS 72588</strain>
    </source>
</reference>
<proteinExistence type="predicted"/>
<keyword evidence="5 7" id="KW-0472">Membrane</keyword>
<feature type="transmembrane region" description="Helical" evidence="7">
    <location>
        <begin position="69"/>
        <end position="87"/>
    </location>
</feature>
<feature type="region of interest" description="Disordered" evidence="6">
    <location>
        <begin position="28"/>
        <end position="48"/>
    </location>
</feature>
<gene>
    <name evidence="8" type="ORF">PV06_02094</name>
</gene>
<dbReference type="SUPFAM" id="SSF103473">
    <property type="entry name" value="MFS general substrate transporter"/>
    <property type="match status" value="2"/>
</dbReference>
<evidence type="ECO:0000256" key="2">
    <source>
        <dbReference type="ARBA" id="ARBA00022448"/>
    </source>
</evidence>
<feature type="transmembrane region" description="Helical" evidence="7">
    <location>
        <begin position="167"/>
        <end position="187"/>
    </location>
</feature>
<evidence type="ECO:0008006" key="10">
    <source>
        <dbReference type="Google" id="ProtNLM"/>
    </source>
</evidence>
<keyword evidence="4 7" id="KW-1133">Transmembrane helix</keyword>
<evidence type="ECO:0000256" key="4">
    <source>
        <dbReference type="ARBA" id="ARBA00022989"/>
    </source>
</evidence>
<dbReference type="Pfam" id="PF06609">
    <property type="entry name" value="TRI12"/>
    <property type="match status" value="1"/>
</dbReference>
<dbReference type="OrthoDB" id="4078873at2759"/>
<evidence type="ECO:0000256" key="3">
    <source>
        <dbReference type="ARBA" id="ARBA00022692"/>
    </source>
</evidence>
<dbReference type="Gene3D" id="1.20.1250.20">
    <property type="entry name" value="MFS general substrate transporter like domains"/>
    <property type="match status" value="2"/>
</dbReference>
<feature type="transmembrane region" description="Helical" evidence="7">
    <location>
        <begin position="350"/>
        <end position="370"/>
    </location>
</feature>
<feature type="transmembrane region" description="Helical" evidence="7">
    <location>
        <begin position="310"/>
        <end position="330"/>
    </location>
</feature>
<protein>
    <recommendedName>
        <fullName evidence="10">Major facilitator superfamily (MFS) profile domain-containing protein</fullName>
    </recommendedName>
</protein>
<dbReference type="VEuPathDB" id="FungiDB:PV06_02094"/>
<dbReference type="Proteomes" id="UP000053342">
    <property type="component" value="Unassembled WGS sequence"/>
</dbReference>
<feature type="transmembrane region" description="Helical" evidence="7">
    <location>
        <begin position="390"/>
        <end position="409"/>
    </location>
</feature>
<evidence type="ECO:0000256" key="6">
    <source>
        <dbReference type="SAM" id="MobiDB-lite"/>
    </source>
</evidence>
<evidence type="ECO:0000313" key="8">
    <source>
        <dbReference type="EMBL" id="KIW46422.1"/>
    </source>
</evidence>
<feature type="transmembrane region" description="Helical" evidence="7">
    <location>
        <begin position="274"/>
        <end position="298"/>
    </location>
</feature>
<name>A0A0D2C9D0_9EURO</name>
<evidence type="ECO:0000256" key="1">
    <source>
        <dbReference type="ARBA" id="ARBA00004141"/>
    </source>
</evidence>
<feature type="transmembrane region" description="Helical" evidence="7">
    <location>
        <begin position="138"/>
        <end position="155"/>
    </location>
</feature>
<feature type="transmembrane region" description="Helical" evidence="7">
    <location>
        <begin position="556"/>
        <end position="574"/>
    </location>
</feature>
<feature type="compositionally biased region" description="Basic and acidic residues" evidence="6">
    <location>
        <begin position="35"/>
        <end position="44"/>
    </location>
</feature>
<dbReference type="PANTHER" id="PTHR23501:SF107">
    <property type="entry name" value="TRANSPORTER, PUTATIVE (AFU_ORTHOLOGUE AFUA_7G04730)-RELATED"/>
    <property type="match status" value="1"/>
</dbReference>
<dbReference type="GeneID" id="27354168"/>
<dbReference type="Pfam" id="PF07690">
    <property type="entry name" value="MFS_1"/>
    <property type="match status" value="1"/>
</dbReference>
<feature type="transmembrane region" description="Helical" evidence="7">
    <location>
        <begin position="226"/>
        <end position="248"/>
    </location>
</feature>
<dbReference type="HOGENOM" id="CLU_012970_1_0_1"/>
<dbReference type="InterPro" id="IPR011701">
    <property type="entry name" value="MFS"/>
</dbReference>
<evidence type="ECO:0000256" key="7">
    <source>
        <dbReference type="SAM" id="Phobius"/>
    </source>
</evidence>
<dbReference type="RefSeq" id="XP_016266638.1">
    <property type="nucleotide sequence ID" value="XM_016402741.1"/>
</dbReference>
<comment type="subcellular location">
    <subcellularLocation>
        <location evidence="1">Membrane</location>
        <topology evidence="1">Multi-pass membrane protein</topology>
    </subcellularLocation>
</comment>
<feature type="transmembrane region" description="Helical" evidence="7">
    <location>
        <begin position="194"/>
        <end position="214"/>
    </location>
</feature>
<accession>A0A0D2C9D0</accession>
<sequence>MATITAAAPQPTGEVLPVVEREMEKYAQDPQNVHEVSDDLKSDSDSSSQLKQDGVKRVEVITTVWSKQVLMLMFVLLYLVSFSDQLLQSVQGNLTPYVTSAFSEHGLLSTVSIVATILGGVANLTIAKIIDIWGRCEGFLVMLLFMVIGMIMKATCQNVETYAAAHTFYWVGHIGLGYVINVMLADMTTLKNRMIIFSINSTPLLATNFAGPRIADLFYTHVNFRWAFGAFCFILVGFCTPIVVVFFLSQRKANRLGIAPERVKSRTIGESLRYYFVQFDVVGIFLTTAGWSLLLLPFSLANTAPNGWKTGYVIAMIVLGVACLAAFVVWERYFASVAYFPFRLLKDPTILGASLLYGIMFISIYCWDAYYSSYLQVVHNLNITNSGYVLNSFSLMSSFIGPFIGFLIRYTGRYKWISYSGIPFCVLGTALLIHFRQPHSHVGYLVMCQLFNGISSGIWALTAQLAVMASVSHQEVAVALAMWGMFGSIGASIGLAIAGGIWTNILPTQLYNQLPEGSKDLAPSIYASLVTQLSYPRGSPIRDAIIAAYADVQRKMVIAGASFIPLLLVCIMVWRNIDVKKLEQTHGKQAKGNVW</sequence>
<feature type="transmembrane region" description="Helical" evidence="7">
    <location>
        <begin position="416"/>
        <end position="435"/>
    </location>
</feature>
<dbReference type="InterPro" id="IPR036259">
    <property type="entry name" value="MFS_trans_sf"/>
</dbReference>